<dbReference type="STRING" id="48698.ENSPFOP00000003230"/>
<keyword evidence="17" id="KW-1185">Reference proteome</keyword>
<feature type="transmembrane region" description="Helical" evidence="14">
    <location>
        <begin position="698"/>
        <end position="722"/>
    </location>
</feature>
<feature type="region of interest" description="Disordered" evidence="13">
    <location>
        <begin position="1160"/>
        <end position="1196"/>
    </location>
</feature>
<feature type="domain" description="ABC transporter" evidence="15">
    <location>
        <begin position="1938"/>
        <end position="2170"/>
    </location>
</feature>
<organism evidence="16 17">
    <name type="scientific">Poecilia formosa</name>
    <name type="common">Amazon molly</name>
    <name type="synonym">Limia formosa</name>
    <dbReference type="NCBI Taxonomy" id="48698"/>
    <lineage>
        <taxon>Eukaryota</taxon>
        <taxon>Metazoa</taxon>
        <taxon>Chordata</taxon>
        <taxon>Craniata</taxon>
        <taxon>Vertebrata</taxon>
        <taxon>Euteleostomi</taxon>
        <taxon>Actinopterygii</taxon>
        <taxon>Neopterygii</taxon>
        <taxon>Teleostei</taxon>
        <taxon>Neoteleostei</taxon>
        <taxon>Acanthomorphata</taxon>
        <taxon>Ovalentaria</taxon>
        <taxon>Atherinomorphae</taxon>
        <taxon>Cyprinodontiformes</taxon>
        <taxon>Poeciliidae</taxon>
        <taxon>Poeciliinae</taxon>
        <taxon>Poecilia</taxon>
    </lineage>
</organism>
<feature type="transmembrane region" description="Helical" evidence="14">
    <location>
        <begin position="25"/>
        <end position="44"/>
    </location>
</feature>
<dbReference type="eggNOG" id="KOG0059">
    <property type="taxonomic scope" value="Eukaryota"/>
</dbReference>
<dbReference type="Pfam" id="PF00005">
    <property type="entry name" value="ABC_tran"/>
    <property type="match status" value="2"/>
</dbReference>
<feature type="transmembrane region" description="Helical" evidence="14">
    <location>
        <begin position="734"/>
        <end position="754"/>
    </location>
</feature>
<dbReference type="Pfam" id="PF12698">
    <property type="entry name" value="ABC2_membrane_3"/>
    <property type="match status" value="2"/>
</dbReference>
<dbReference type="GO" id="GO:0140359">
    <property type="term" value="F:ABC-type transporter activity"/>
    <property type="evidence" value="ECO:0007669"/>
    <property type="project" value="InterPro"/>
</dbReference>
<feature type="transmembrane region" description="Helical" evidence="14">
    <location>
        <begin position="1788"/>
        <end position="1810"/>
    </location>
</feature>
<feature type="domain" description="ABC transporter" evidence="15">
    <location>
        <begin position="919"/>
        <end position="1150"/>
    </location>
</feature>
<protein>
    <recommendedName>
        <fullName evidence="2">P-type phospholipid transporter</fullName>
        <ecNumber evidence="2">7.6.2.1</ecNumber>
    </recommendedName>
</protein>
<keyword evidence="8 14" id="KW-1133">Transmembrane helix</keyword>
<comment type="subcellular location">
    <subcellularLocation>
        <location evidence="1">Membrane</location>
        <topology evidence="1">Multi-pass membrane protein</topology>
    </subcellularLocation>
</comment>
<reference evidence="16" key="2">
    <citation type="submission" date="2025-08" db="UniProtKB">
        <authorList>
            <consortium name="Ensembl"/>
        </authorList>
    </citation>
    <scope>IDENTIFICATION</scope>
</reference>
<keyword evidence="3" id="KW-0597">Phosphoprotein</keyword>
<sequence>MGLLTQFSLLLWKNFTLRKRQKVRLVVELVWPLFLFFILVGVRATNKPINKGQCHYPNKAMPSAGVLPWVQGIICNIDNPCLSHPTPGETPGQVNNFNNSIISVAFYFNNGRRLVIYKIKSIKDLSLDIINGTCRLRREHERSLKRLVILRRTLQDSETFSAHLTEDLSVPPDVEQSLMDAKIQLGSQTTGIPRPDNVRSILCEGTNLDDYVQFSSQAEREAFQNVSCSLSQQQLIKTQQVLLQNVDVRAPALKALLSTRSFPFSTIIERLSVILNMIGMLCKNSFSSFMGNSSGRCRRDVISLRHAVAQILFSSCRSALNLITASSKSRGAVEETNTQKFQRNKYKCLFGNKSYTRCDADTSFSNKEDAFCQSLVDTLEGTPGLRYIWSTFKPLLQGKVLYTPDTPAARLLVKEANSTFNSLAMLKELADSWDELGPRVWDFLQNSTQVNTLRVLLKYQWKNHYKWSQRLSGTGWTAELLENFLYNGAPEDRPPGTLPYDWRDVYNSTTEILKLLSNFLNCLDLNKFEAAATETHLVNKALEHLTNGTFWAGVVFTNLDPDSSHIPPYVKYKIRMDIDEVELTSRLKTRSWSPGARDSSFNDLRYIWGGFAYLQDMIDHAVVRLQTSKSQPLGVFVQQIPYPCFVDDAFLRSLASSLPLYMTLAWVYSVAMIVKGIVSEKEARLKETVRIMGLRNGIYWLTWAVSSVLPLAISAFLLTLTLKYGKVLQYSDPSVIFVFLLIFCLATISQCFLISVFFSKANLAAACGGLIFFLLYLPHSLCYAWRDVMGFGAKVAVSLLSCVAFGYGCENFSKYEEQGVGIQWHNIMRSPQEGDPYTFIISIAMMLADAVLYWVLTWYIENVFPGQYGIPKPWYFPFTSSYWCGMTPVAENSPDLLTDSGAHICRYFERPPPSVKAGVSIRNLVKIYKTGKKLAVDGLSVDFYENQITSFLGHNGAGKTTTMSILTGLFPPTSGTALIHGYDIRTDIDSIRKYLGMCPQHNVLFNELTVEEHIYFYARLKGRSRSEVDSEMDQMIKDVGLPHKRKDLAKNLSGGMQRKLSVAIAFVGGSKIVILDEPTAGVDPYARRGIWELLLKYKQGRTIILSTHHMDEADILGDRIAIISQGKMRCCGSSLFLKKCFGSGYYLTLVRDGTEKITNQRKNIKQSLSKERQRETARPSRHSPGNGFGSQTWDNSGRTVKADLDAVTRLVRRHVPEAAFLESIGQEITFILPYGGARDGTFATLFRKLDLAMADLGLTSYGISDTTLEEIFLKVAEETGVDTEMPCKIAKRVVEDWKRSSREFKRNSVASVRAKSEHNGTRDYQMSASLNGRGSMVITGWKLIRTQFLALFIKRFHHARRSRKGLIAQVVLPAFFVCLSLIFSLIVPPFREYPSLELQPWMYGLPQTTFYRHSNDMPENLEVSKVTETLLNNPGFGTRCMHGDPIPGLPCSPTYSDWFTPSVDQSITDIFLNGNWSMANPSPSCQCSTPKRTILLPDCPPGAGGLPPPQRVQNTTETLLDLTGRNMTDFLIKTFEDSGAKFCVNKLCICDCRYGGISVGAVNSQVRLTEAEVEDVFRDLKNLFNSSQDNVTDQTLQRAEAVLKKLGTRDNVKVWFYNQAWHGMVSFLSVANNGILRGNLPKGEDPRHHGISVSNHPLNLTKEQLSSAAMATTSTDVVVSICVIFAMSFIPASFVLFLIQERVSKAKHLQFVSGVNPTVYWVTNFVWDMCNYIVPCFIVIVIFLCFQQKAYVSPPNLPALILLLIFYGWAITPMMYPASFVFSVPSTAYVVLTCVNLFIGINGSVATFIMELIEDDNIKRINDIVKQVLLIFPHFCLGRGLIDMAKNQATATLFINFGEDRFKNPLSWDMVGKNLLAMSIQGAVMFITTILIQYKFFCKPSPIRLVTPKQSATEEAEDVDVARERKRVYEGRAVNDLLRISDLTKVYPGKKTPAVDQLCVGVPAAECFGLLGINGAGKTTTFKMLTGDIPVSSGEAFLNGYSIRTEMRHVHQNMGYCPQFDAIDDLLTGQEHLEFYARLRGVPENEVAMVAEWGIQKLGLIKYANKSAGTYSGGNKRKLSTAMALIGCPPVVFLDEPTTGMDPKARRFLWDCILSVIKEGRSVILTSHSMEECEALCTRMAIMVNGRFKCLGSIQHLKNRFGDGYTVIVRVGGSPPALRPVEDFVRLTFPDSVLKEKHHNTLQYQLPYTQGALASIFSQFTRNQRRLAVEDYSVSQTTLDQVFVNFARHQHGEDDSQAHSNPVDITDEMPLRSLRRTRGAENA</sequence>
<feature type="transmembrane region" description="Helical" evidence="14">
    <location>
        <begin position="1719"/>
        <end position="1745"/>
    </location>
</feature>
<feature type="compositionally biased region" description="Basic and acidic residues" evidence="13">
    <location>
        <begin position="1168"/>
        <end position="1178"/>
    </location>
</feature>
<dbReference type="GeneTree" id="ENSGT00940000154658"/>
<evidence type="ECO:0000313" key="16">
    <source>
        <dbReference type="Ensembl" id="ENSPFOP00000003230.2"/>
    </source>
</evidence>
<dbReference type="GO" id="GO:0005524">
    <property type="term" value="F:ATP binding"/>
    <property type="evidence" value="ECO:0007669"/>
    <property type="project" value="UniProtKB-KW"/>
</dbReference>
<evidence type="ECO:0000256" key="4">
    <source>
        <dbReference type="ARBA" id="ARBA00022692"/>
    </source>
</evidence>
<keyword evidence="4 14" id="KW-0812">Transmembrane</keyword>
<evidence type="ECO:0000259" key="15">
    <source>
        <dbReference type="PROSITE" id="PS50893"/>
    </source>
</evidence>
<dbReference type="InterPro" id="IPR027417">
    <property type="entry name" value="P-loop_NTPase"/>
</dbReference>
<evidence type="ECO:0000256" key="13">
    <source>
        <dbReference type="SAM" id="MobiDB-lite"/>
    </source>
</evidence>
<evidence type="ECO:0000256" key="12">
    <source>
        <dbReference type="ARBA" id="ARBA00034036"/>
    </source>
</evidence>
<feature type="transmembrane region" description="Helical" evidence="14">
    <location>
        <begin position="658"/>
        <end position="678"/>
    </location>
</feature>
<name>A0A087XBS7_POEFO</name>
<feature type="transmembrane region" description="Helical" evidence="14">
    <location>
        <begin position="1757"/>
        <end position="1776"/>
    </location>
</feature>
<comment type="catalytic activity">
    <reaction evidence="12">
        <text>ATP + H2O + phospholipidSide 1 = ADP + phosphate + phospholipidSide 2.</text>
        <dbReference type="EC" id="7.6.2.1"/>
    </reaction>
</comment>
<dbReference type="InterPro" id="IPR017871">
    <property type="entry name" value="ABC_transporter-like_CS"/>
</dbReference>
<evidence type="ECO:0000256" key="8">
    <source>
        <dbReference type="ARBA" id="ARBA00022989"/>
    </source>
</evidence>
<feature type="transmembrane region" description="Helical" evidence="14">
    <location>
        <begin position="1875"/>
        <end position="1894"/>
    </location>
</feature>
<evidence type="ECO:0000256" key="3">
    <source>
        <dbReference type="ARBA" id="ARBA00022553"/>
    </source>
</evidence>
<evidence type="ECO:0000256" key="10">
    <source>
        <dbReference type="ARBA" id="ARBA00023157"/>
    </source>
</evidence>
<evidence type="ECO:0000256" key="6">
    <source>
        <dbReference type="ARBA" id="ARBA00022840"/>
    </source>
</evidence>
<evidence type="ECO:0000256" key="14">
    <source>
        <dbReference type="SAM" id="Phobius"/>
    </source>
</evidence>
<dbReference type="EMBL" id="AYCK01010083">
    <property type="status" value="NOT_ANNOTATED_CDS"/>
    <property type="molecule type" value="Genomic_DNA"/>
</dbReference>
<accession>A0A087XBS7</accession>
<dbReference type="SMART" id="SM00382">
    <property type="entry name" value="AAA"/>
    <property type="match status" value="2"/>
</dbReference>
<dbReference type="Ensembl" id="ENSPFOT00000003235.2">
    <property type="protein sequence ID" value="ENSPFOP00000003230.2"/>
    <property type="gene ID" value="ENSPFOG00000002397.2"/>
</dbReference>
<dbReference type="EMBL" id="AYCK01010082">
    <property type="status" value="NOT_ANNOTATED_CDS"/>
    <property type="molecule type" value="Genomic_DNA"/>
</dbReference>
<dbReference type="EC" id="7.6.2.1" evidence="2"/>
<dbReference type="GO" id="GO:0005548">
    <property type="term" value="F:phospholipid transporter activity"/>
    <property type="evidence" value="ECO:0007669"/>
    <property type="project" value="UniProtKB-ARBA"/>
</dbReference>
<dbReference type="CDD" id="cd03263">
    <property type="entry name" value="ABC_subfamily_A"/>
    <property type="match status" value="2"/>
</dbReference>
<keyword evidence="7" id="KW-1278">Translocase</keyword>
<dbReference type="GO" id="GO:0140326">
    <property type="term" value="F:ATPase-coupled intramembrane lipid transporter activity"/>
    <property type="evidence" value="ECO:0007669"/>
    <property type="project" value="UniProtKB-EC"/>
</dbReference>
<dbReference type="PROSITE" id="PS50893">
    <property type="entry name" value="ABC_TRANSPORTER_2"/>
    <property type="match status" value="2"/>
</dbReference>
<dbReference type="PANTHER" id="PTHR19229:SF234">
    <property type="entry name" value="ATP-BINDING CASSETTE SUB-FAMILY A MEMBER 1-LIKE"/>
    <property type="match status" value="1"/>
</dbReference>
<evidence type="ECO:0000256" key="2">
    <source>
        <dbReference type="ARBA" id="ARBA00012189"/>
    </source>
</evidence>
<keyword evidence="6" id="KW-0067">ATP-binding</keyword>
<feature type="transmembrane region" description="Helical" evidence="14">
    <location>
        <begin position="761"/>
        <end position="779"/>
    </location>
</feature>
<feature type="transmembrane region" description="Helical" evidence="14">
    <location>
        <begin position="1366"/>
        <end position="1387"/>
    </location>
</feature>
<keyword evidence="10" id="KW-1015">Disulfide bond</keyword>
<dbReference type="InterPro" id="IPR013525">
    <property type="entry name" value="ABC2_TM"/>
</dbReference>
<dbReference type="InterPro" id="IPR003439">
    <property type="entry name" value="ABC_transporter-like_ATP-bd"/>
</dbReference>
<dbReference type="PANTHER" id="PTHR19229">
    <property type="entry name" value="ATP-BINDING CASSETTE TRANSPORTER SUBFAMILY A ABCA"/>
    <property type="match status" value="1"/>
</dbReference>
<evidence type="ECO:0000256" key="7">
    <source>
        <dbReference type="ARBA" id="ARBA00022967"/>
    </source>
</evidence>
<reference evidence="16" key="3">
    <citation type="submission" date="2025-09" db="UniProtKB">
        <authorList>
            <consortium name="Ensembl"/>
        </authorList>
    </citation>
    <scope>IDENTIFICATION</scope>
</reference>
<feature type="transmembrane region" description="Helical" evidence="14">
    <location>
        <begin position="791"/>
        <end position="809"/>
    </location>
</feature>
<dbReference type="GO" id="GO:0016887">
    <property type="term" value="F:ATP hydrolysis activity"/>
    <property type="evidence" value="ECO:0007669"/>
    <property type="project" value="InterPro"/>
</dbReference>
<dbReference type="InterPro" id="IPR026082">
    <property type="entry name" value="ABCA"/>
</dbReference>
<dbReference type="FunFam" id="3.40.50.300:FF:000264">
    <property type="entry name" value="ATP-binding cassette, sub-family A (ABC1), member 1"/>
    <property type="match status" value="1"/>
</dbReference>
<proteinExistence type="predicted"/>
<evidence type="ECO:0000256" key="5">
    <source>
        <dbReference type="ARBA" id="ARBA00022741"/>
    </source>
</evidence>
<keyword evidence="9 14" id="KW-0472">Membrane</keyword>
<keyword evidence="5" id="KW-0547">Nucleotide-binding</keyword>
<keyword evidence="11" id="KW-0325">Glycoprotein</keyword>
<evidence type="ECO:0000256" key="1">
    <source>
        <dbReference type="ARBA" id="ARBA00004141"/>
    </source>
</evidence>
<dbReference type="PROSITE" id="PS00211">
    <property type="entry name" value="ABC_TRANSPORTER_1"/>
    <property type="match status" value="1"/>
</dbReference>
<evidence type="ECO:0000313" key="17">
    <source>
        <dbReference type="Proteomes" id="UP000028760"/>
    </source>
</evidence>
<dbReference type="Gene3D" id="3.40.50.300">
    <property type="entry name" value="P-loop containing nucleotide triphosphate hydrolases"/>
    <property type="match status" value="2"/>
</dbReference>
<feature type="transmembrane region" description="Helical" evidence="14">
    <location>
        <begin position="837"/>
        <end position="860"/>
    </location>
</feature>
<feature type="region of interest" description="Disordered" evidence="13">
    <location>
        <begin position="2252"/>
        <end position="2283"/>
    </location>
</feature>
<dbReference type="GO" id="GO:0016020">
    <property type="term" value="C:membrane"/>
    <property type="evidence" value="ECO:0007669"/>
    <property type="project" value="UniProtKB-SubCell"/>
</dbReference>
<dbReference type="EMBL" id="AYCK01010084">
    <property type="status" value="NOT_ANNOTATED_CDS"/>
    <property type="molecule type" value="Genomic_DNA"/>
</dbReference>
<feature type="transmembrane region" description="Helical" evidence="14">
    <location>
        <begin position="1677"/>
        <end position="1699"/>
    </location>
</feature>
<dbReference type="SUPFAM" id="SSF52540">
    <property type="entry name" value="P-loop containing nucleoside triphosphate hydrolases"/>
    <property type="match status" value="2"/>
</dbReference>
<dbReference type="FunFam" id="3.40.50.300:FF:000232">
    <property type="entry name" value="ATP-binding cassette, sub-family A (ABC1), member 1"/>
    <property type="match status" value="1"/>
</dbReference>
<dbReference type="Pfam" id="PF23321">
    <property type="entry name" value="R1_ABCA1"/>
    <property type="match status" value="1"/>
</dbReference>
<evidence type="ECO:0000256" key="11">
    <source>
        <dbReference type="ARBA" id="ARBA00023180"/>
    </source>
</evidence>
<dbReference type="Proteomes" id="UP000028760">
    <property type="component" value="Unassembled WGS sequence"/>
</dbReference>
<dbReference type="OMA" id="PYYCQAD"/>
<reference evidence="17" key="1">
    <citation type="submission" date="2013-10" db="EMBL/GenBank/DDBJ databases">
        <authorList>
            <person name="Schartl M."/>
            <person name="Warren W."/>
        </authorList>
    </citation>
    <scope>NUCLEOTIDE SEQUENCE [LARGE SCALE GENOMIC DNA]</scope>
    <source>
        <strain evidence="17">female</strain>
    </source>
</reference>
<dbReference type="InterPro" id="IPR056264">
    <property type="entry name" value="R2_ABCA1-4-like"/>
</dbReference>
<dbReference type="InterPro" id="IPR003593">
    <property type="entry name" value="AAA+_ATPase"/>
</dbReference>
<evidence type="ECO:0000256" key="9">
    <source>
        <dbReference type="ARBA" id="ARBA00023136"/>
    </source>
</evidence>